<reference evidence="5" key="1">
    <citation type="submission" date="2016-05" db="EMBL/GenBank/DDBJ databases">
        <title>Comparative genomics of biotechnologically important yeasts.</title>
        <authorList>
            <consortium name="DOE Joint Genome Institute"/>
            <person name="Riley R."/>
            <person name="Haridas S."/>
            <person name="Wolfe K.H."/>
            <person name="Lopes M.R."/>
            <person name="Hittinger C.T."/>
            <person name="Goker M."/>
            <person name="Salamov A."/>
            <person name="Wisecaver J."/>
            <person name="Long T.M."/>
            <person name="Aerts A.L."/>
            <person name="Barry K."/>
            <person name="Choi C."/>
            <person name="Clum A."/>
            <person name="Coughlan A.Y."/>
            <person name="Deshpande S."/>
            <person name="Douglass A.P."/>
            <person name="Hanson S.J."/>
            <person name="Klenk H.-P."/>
            <person name="Labutti K."/>
            <person name="Lapidus A."/>
            <person name="Lindquist E."/>
            <person name="Lipzen A."/>
            <person name="Meier-Kolthoff J.P."/>
            <person name="Ohm R.A."/>
            <person name="Otillar R.P."/>
            <person name="Pangilinan J."/>
            <person name="Peng Y."/>
            <person name="Rokas A."/>
            <person name="Rosa C.A."/>
            <person name="Scheuner C."/>
            <person name="Sibirny A.A."/>
            <person name="Slot J.C."/>
            <person name="Stielow J.B."/>
            <person name="Sun H."/>
            <person name="Kurtzman C.P."/>
            <person name="Blackwell M."/>
            <person name="Grigoriev I.V."/>
            <person name="Jeffries T.W."/>
        </authorList>
    </citation>
    <scope>NUCLEOTIDE SEQUENCE [LARGE SCALE GENOMIC DNA]</scope>
    <source>
        <strain evidence="5">NRRL Y-2460</strain>
    </source>
</reference>
<sequence length="243" mass="27112">MVHYPIRSKPISICVLGDIGVGKSSLILQFVQYHFPEDYDPYIEDTYRREYQVQGQDCIFEILDTAGIEEYSETRENQIAAADAIILCYKITSKESSDLVTILHQQILRCREQIPPIILVGTMSDLEDQRQLSYEEGESLAHQLNIGIFFECSAKMRINVDECFIKTAEEVLAIKKFPEISDLSDDANESDVEGTSTSPIAGTAAIATGSTSTSALNRPGSNTKNSQQERQASQHRHTQSNAL</sequence>
<keyword evidence="2" id="KW-0342">GTP-binding</keyword>
<dbReference type="SMART" id="SM00174">
    <property type="entry name" value="RHO"/>
    <property type="match status" value="1"/>
</dbReference>
<dbReference type="OrthoDB" id="265044at2759"/>
<dbReference type="SMART" id="SM00175">
    <property type="entry name" value="RAB"/>
    <property type="match status" value="1"/>
</dbReference>
<evidence type="ECO:0000256" key="3">
    <source>
        <dbReference type="SAM" id="MobiDB-lite"/>
    </source>
</evidence>
<keyword evidence="1" id="KW-0547">Nucleotide-binding</keyword>
<protein>
    <submittedName>
        <fullName evidence="4">Uncharacterized protein</fullName>
    </submittedName>
</protein>
<dbReference type="InterPro" id="IPR027417">
    <property type="entry name" value="P-loop_NTPase"/>
</dbReference>
<dbReference type="GO" id="GO:0007165">
    <property type="term" value="P:signal transduction"/>
    <property type="evidence" value="ECO:0007669"/>
    <property type="project" value="InterPro"/>
</dbReference>
<dbReference type="InterPro" id="IPR020849">
    <property type="entry name" value="Small_GTPase_Ras-type"/>
</dbReference>
<dbReference type="CDD" id="cd00876">
    <property type="entry name" value="Ras"/>
    <property type="match status" value="1"/>
</dbReference>
<dbReference type="InterPro" id="IPR001806">
    <property type="entry name" value="Small_GTPase"/>
</dbReference>
<dbReference type="GO" id="GO:0005525">
    <property type="term" value="F:GTP binding"/>
    <property type="evidence" value="ECO:0007669"/>
    <property type="project" value="UniProtKB-KW"/>
</dbReference>
<dbReference type="Gene3D" id="3.40.50.300">
    <property type="entry name" value="P-loop containing nucleotide triphosphate hydrolases"/>
    <property type="match status" value="1"/>
</dbReference>
<organism evidence="4 5">
    <name type="scientific">Pachysolen tannophilus NRRL Y-2460</name>
    <dbReference type="NCBI Taxonomy" id="669874"/>
    <lineage>
        <taxon>Eukaryota</taxon>
        <taxon>Fungi</taxon>
        <taxon>Dikarya</taxon>
        <taxon>Ascomycota</taxon>
        <taxon>Saccharomycotina</taxon>
        <taxon>Pichiomycetes</taxon>
        <taxon>Pachysolenaceae</taxon>
        <taxon>Pachysolen</taxon>
    </lineage>
</organism>
<feature type="non-terminal residue" evidence="4">
    <location>
        <position position="243"/>
    </location>
</feature>
<evidence type="ECO:0000256" key="2">
    <source>
        <dbReference type="ARBA" id="ARBA00023134"/>
    </source>
</evidence>
<dbReference type="PANTHER" id="PTHR24070">
    <property type="entry name" value="RAS, DI-RAS, AND RHEB FAMILY MEMBERS OF SMALL GTPASE SUPERFAMILY"/>
    <property type="match status" value="1"/>
</dbReference>
<dbReference type="EMBL" id="KV454012">
    <property type="protein sequence ID" value="ODV96771.1"/>
    <property type="molecule type" value="Genomic_DNA"/>
</dbReference>
<evidence type="ECO:0000256" key="1">
    <source>
        <dbReference type="ARBA" id="ARBA00022741"/>
    </source>
</evidence>
<feature type="compositionally biased region" description="Low complexity" evidence="3">
    <location>
        <begin position="194"/>
        <end position="215"/>
    </location>
</feature>
<dbReference type="STRING" id="669874.A0A1E4TYG1"/>
<dbReference type="Proteomes" id="UP000094236">
    <property type="component" value="Unassembled WGS sequence"/>
</dbReference>
<dbReference type="AlphaFoldDB" id="A0A1E4TYG1"/>
<accession>A0A1E4TYG1</accession>
<dbReference type="GO" id="GO:0003924">
    <property type="term" value="F:GTPase activity"/>
    <property type="evidence" value="ECO:0007669"/>
    <property type="project" value="InterPro"/>
</dbReference>
<dbReference type="NCBIfam" id="TIGR00231">
    <property type="entry name" value="small_GTP"/>
    <property type="match status" value="1"/>
</dbReference>
<dbReference type="SUPFAM" id="SSF52540">
    <property type="entry name" value="P-loop containing nucleoside triphosphate hydrolases"/>
    <property type="match status" value="1"/>
</dbReference>
<dbReference type="PROSITE" id="PS51420">
    <property type="entry name" value="RHO"/>
    <property type="match status" value="1"/>
</dbReference>
<dbReference type="InterPro" id="IPR005225">
    <property type="entry name" value="Small_GTP-bd"/>
</dbReference>
<dbReference type="PROSITE" id="PS51421">
    <property type="entry name" value="RAS"/>
    <property type="match status" value="1"/>
</dbReference>
<evidence type="ECO:0000313" key="4">
    <source>
        <dbReference type="EMBL" id="ODV96771.1"/>
    </source>
</evidence>
<evidence type="ECO:0000313" key="5">
    <source>
        <dbReference type="Proteomes" id="UP000094236"/>
    </source>
</evidence>
<dbReference type="Pfam" id="PF00071">
    <property type="entry name" value="Ras"/>
    <property type="match status" value="1"/>
</dbReference>
<dbReference type="GO" id="GO:0016020">
    <property type="term" value="C:membrane"/>
    <property type="evidence" value="ECO:0007669"/>
    <property type="project" value="InterPro"/>
</dbReference>
<dbReference type="PROSITE" id="PS51419">
    <property type="entry name" value="RAB"/>
    <property type="match status" value="1"/>
</dbReference>
<keyword evidence="5" id="KW-1185">Reference proteome</keyword>
<feature type="compositionally biased region" description="Polar residues" evidence="3">
    <location>
        <begin position="219"/>
        <end position="231"/>
    </location>
</feature>
<name>A0A1E4TYG1_PACTA</name>
<feature type="region of interest" description="Disordered" evidence="3">
    <location>
        <begin position="184"/>
        <end position="243"/>
    </location>
</feature>
<feature type="compositionally biased region" description="Basic residues" evidence="3">
    <location>
        <begin position="233"/>
        <end position="243"/>
    </location>
</feature>
<gene>
    <name evidence="4" type="ORF">PACTADRAFT_48585</name>
</gene>
<proteinExistence type="predicted"/>
<dbReference type="SMART" id="SM00173">
    <property type="entry name" value="RAS"/>
    <property type="match status" value="1"/>
</dbReference>
<dbReference type="PRINTS" id="PR00449">
    <property type="entry name" value="RASTRNSFRMNG"/>
</dbReference>